<sequence>MKVAILGGTGFLGKYLIEYLKKEQYIPIVFTRNELDENLCECRKTDYSKGDLIEKLSDIKAVVHLAAKRGSQGLISEFHDNEVLTQNVYEVCSLVGISNIVYASSISVYSDKSCLPWSEKDIPNPKLMYGVSKVACEHIGEIYSNKKGLYIKNLRFAHLYGFNEKNNYMINIFFRRAFNKETLAIDTKSYAKREFLYAKDAAKSIICALNKRKISGIFNIGSEEAHTNFEVATIINSIFKNEDNLIIKRPQEDEKIEPSYMKSIKAEYELGFKPDYTFKQAVEEIYLKMKELDNVPLLY</sequence>
<organism evidence="2 3">
    <name type="scientific">Paraclostridium ghonii</name>
    <dbReference type="NCBI Taxonomy" id="29358"/>
    <lineage>
        <taxon>Bacteria</taxon>
        <taxon>Bacillati</taxon>
        <taxon>Bacillota</taxon>
        <taxon>Clostridia</taxon>
        <taxon>Peptostreptococcales</taxon>
        <taxon>Peptostreptococcaceae</taxon>
        <taxon>Paraclostridium</taxon>
    </lineage>
</organism>
<dbReference type="SUPFAM" id="SSF51735">
    <property type="entry name" value="NAD(P)-binding Rossmann-fold domains"/>
    <property type="match status" value="1"/>
</dbReference>
<dbReference type="InterPro" id="IPR036291">
    <property type="entry name" value="NAD(P)-bd_dom_sf"/>
</dbReference>
<keyword evidence="3" id="KW-1185">Reference proteome</keyword>
<dbReference type="Pfam" id="PF01370">
    <property type="entry name" value="Epimerase"/>
    <property type="match status" value="1"/>
</dbReference>
<dbReference type="PANTHER" id="PTHR43245:SF23">
    <property type="entry name" value="NAD(P)-BINDING DOMAIN-CONTAINING PROTEIN"/>
    <property type="match status" value="1"/>
</dbReference>
<protein>
    <submittedName>
        <fullName evidence="2">UDP-glucose 4-epimerase</fullName>
        <ecNumber evidence="2">5.1.3.2</ecNumber>
    </submittedName>
</protein>
<dbReference type="GO" id="GO:0003978">
    <property type="term" value="F:UDP-glucose 4-epimerase activity"/>
    <property type="evidence" value="ECO:0007669"/>
    <property type="project" value="UniProtKB-EC"/>
</dbReference>
<name>A0ABU0MW66_9FIRM</name>
<dbReference type="EC" id="5.1.3.2" evidence="2"/>
<dbReference type="Proteomes" id="UP001232584">
    <property type="component" value="Unassembled WGS sequence"/>
</dbReference>
<reference evidence="2 3" key="1">
    <citation type="submission" date="2023-07" db="EMBL/GenBank/DDBJ databases">
        <title>Genomic Encyclopedia of Type Strains, Phase IV (KMG-IV): sequencing the most valuable type-strain genomes for metagenomic binning, comparative biology and taxonomic classification.</title>
        <authorList>
            <person name="Goeker M."/>
        </authorList>
    </citation>
    <scope>NUCLEOTIDE SEQUENCE [LARGE SCALE GENOMIC DNA]</scope>
    <source>
        <strain evidence="2 3">DSM 15049</strain>
    </source>
</reference>
<evidence type="ECO:0000313" key="3">
    <source>
        <dbReference type="Proteomes" id="UP001232584"/>
    </source>
</evidence>
<accession>A0ABU0MW66</accession>
<dbReference type="CDD" id="cd08946">
    <property type="entry name" value="SDR_e"/>
    <property type="match status" value="1"/>
</dbReference>
<dbReference type="Gene3D" id="3.40.50.720">
    <property type="entry name" value="NAD(P)-binding Rossmann-like Domain"/>
    <property type="match status" value="1"/>
</dbReference>
<dbReference type="RefSeq" id="WP_307501802.1">
    <property type="nucleotide sequence ID" value="NZ_BAAACE010000026.1"/>
</dbReference>
<dbReference type="InterPro" id="IPR001509">
    <property type="entry name" value="Epimerase_deHydtase"/>
</dbReference>
<keyword evidence="2" id="KW-0413">Isomerase</keyword>
<dbReference type="PANTHER" id="PTHR43245">
    <property type="entry name" value="BIFUNCTIONAL POLYMYXIN RESISTANCE PROTEIN ARNA"/>
    <property type="match status" value="1"/>
</dbReference>
<dbReference type="InterPro" id="IPR050177">
    <property type="entry name" value="Lipid_A_modif_metabolic_enz"/>
</dbReference>
<feature type="domain" description="NAD-dependent epimerase/dehydratase" evidence="1">
    <location>
        <begin position="4"/>
        <end position="221"/>
    </location>
</feature>
<dbReference type="EMBL" id="JAUSWG010000001">
    <property type="protein sequence ID" value="MDQ0555147.1"/>
    <property type="molecule type" value="Genomic_DNA"/>
</dbReference>
<comment type="caution">
    <text evidence="2">The sequence shown here is derived from an EMBL/GenBank/DDBJ whole genome shotgun (WGS) entry which is preliminary data.</text>
</comment>
<gene>
    <name evidence="2" type="ORF">QOZ92_000257</name>
</gene>
<proteinExistence type="predicted"/>
<evidence type="ECO:0000313" key="2">
    <source>
        <dbReference type="EMBL" id="MDQ0555147.1"/>
    </source>
</evidence>
<evidence type="ECO:0000259" key="1">
    <source>
        <dbReference type="Pfam" id="PF01370"/>
    </source>
</evidence>